<sequence>MTSSFFKETTTMQPRTEPNRYESPFKTFPSMKRTADNAKPTIPYPTSEYETPIRQEPMQKDISDYSPVARQFYEIYQRTISDVKTFTPEIQLKWCETLLWVSQDSDFISHYTINADKLKRELNASEVQRNGKIIIEHAFKVLTKLIKLKYPEAYYLMGSLYSHRVTQFPLMNYDFINQNDRKALNYYCEAAKMGHSESSYRAGICYEFNKGTNELQMSSEAKLSTAITYYKLGALNCNNTDCMFKLGTFYLKGENVKEGIQWLEKATNIGKSSQACYELGKIYEFDTLATELQKRLELNGIIRDPIRSIKYYYKCAQEFDYPLAQWRLGTCYEFGEMGLPVNCVKSIGWYLRASNTNSTKKRNGNPVAMLSLAGWFFSGSQNVLLPDYEESFKWIYNSCLVSD</sequence>
<keyword evidence="1" id="KW-0677">Repeat</keyword>
<feature type="non-terminal residue" evidence="3">
    <location>
        <position position="403"/>
    </location>
</feature>
<dbReference type="SMART" id="SM00671">
    <property type="entry name" value="SEL1"/>
    <property type="match status" value="6"/>
</dbReference>
<evidence type="ECO:0000256" key="2">
    <source>
        <dbReference type="SAM" id="MobiDB-lite"/>
    </source>
</evidence>
<dbReference type="InterPro" id="IPR011990">
    <property type="entry name" value="TPR-like_helical_dom_sf"/>
</dbReference>
<feature type="compositionally biased region" description="Polar residues" evidence="2">
    <location>
        <begin position="1"/>
        <end position="16"/>
    </location>
</feature>
<keyword evidence="4" id="KW-1185">Reference proteome</keyword>
<organism evidence="3 4">
    <name type="scientific">Maudiozyma exigua</name>
    <name type="common">Yeast</name>
    <name type="synonym">Kazachstania exigua</name>
    <dbReference type="NCBI Taxonomy" id="34358"/>
    <lineage>
        <taxon>Eukaryota</taxon>
        <taxon>Fungi</taxon>
        <taxon>Dikarya</taxon>
        <taxon>Ascomycota</taxon>
        <taxon>Saccharomycotina</taxon>
        <taxon>Saccharomycetes</taxon>
        <taxon>Saccharomycetales</taxon>
        <taxon>Saccharomycetaceae</taxon>
        <taxon>Maudiozyma</taxon>
    </lineage>
</organism>
<evidence type="ECO:0000313" key="3">
    <source>
        <dbReference type="EMBL" id="KAG0660799.1"/>
    </source>
</evidence>
<dbReference type="AlphaFoldDB" id="A0A9P7B5E7"/>
<dbReference type="Gene3D" id="1.25.40.10">
    <property type="entry name" value="Tetratricopeptide repeat domain"/>
    <property type="match status" value="2"/>
</dbReference>
<dbReference type="OrthoDB" id="272077at2759"/>
<comment type="caution">
    <text evidence="3">The sequence shown here is derived from an EMBL/GenBank/DDBJ whole genome shotgun (WGS) entry which is preliminary data.</text>
</comment>
<dbReference type="PANTHER" id="PTHR46430:SF3">
    <property type="entry name" value="ACTIVATOR OF C KINASE PROTEIN 1"/>
    <property type="match status" value="1"/>
</dbReference>
<name>A0A9P7B5E7_MAUEX</name>
<dbReference type="Proteomes" id="UP000750334">
    <property type="component" value="Unassembled WGS sequence"/>
</dbReference>
<proteinExistence type="predicted"/>
<feature type="region of interest" description="Disordered" evidence="2">
    <location>
        <begin position="1"/>
        <end position="57"/>
    </location>
</feature>
<dbReference type="PANTHER" id="PTHR46430">
    <property type="entry name" value="PROTEIN SKT5-RELATED"/>
    <property type="match status" value="1"/>
</dbReference>
<evidence type="ECO:0000313" key="4">
    <source>
        <dbReference type="Proteomes" id="UP000750334"/>
    </source>
</evidence>
<dbReference type="InterPro" id="IPR006597">
    <property type="entry name" value="Sel1-like"/>
</dbReference>
<dbReference type="InterPro" id="IPR051726">
    <property type="entry name" value="Chitin_Synth_Reg"/>
</dbReference>
<evidence type="ECO:0000256" key="1">
    <source>
        <dbReference type="ARBA" id="ARBA00022737"/>
    </source>
</evidence>
<reference evidence="3 4" key="1">
    <citation type="submission" date="2020-11" db="EMBL/GenBank/DDBJ databases">
        <title>Kefir isolates.</title>
        <authorList>
            <person name="Marcisauskas S."/>
            <person name="Kim Y."/>
            <person name="Blasche S."/>
        </authorList>
    </citation>
    <scope>NUCLEOTIDE SEQUENCE [LARGE SCALE GENOMIC DNA]</scope>
    <source>
        <strain evidence="3 4">OG2</strain>
    </source>
</reference>
<gene>
    <name evidence="3" type="ORF">C6P45_001463</name>
</gene>
<dbReference type="Pfam" id="PF08238">
    <property type="entry name" value="Sel1"/>
    <property type="match status" value="5"/>
</dbReference>
<accession>A0A9P7B5E7</accession>
<dbReference type="SUPFAM" id="SSF81901">
    <property type="entry name" value="HCP-like"/>
    <property type="match status" value="2"/>
</dbReference>
<evidence type="ECO:0008006" key="5">
    <source>
        <dbReference type="Google" id="ProtNLM"/>
    </source>
</evidence>
<dbReference type="EMBL" id="PUHR01000169">
    <property type="protein sequence ID" value="KAG0660799.1"/>
    <property type="molecule type" value="Genomic_DNA"/>
</dbReference>
<protein>
    <recommendedName>
        <fullName evidence="5">HCP-like protein</fullName>
    </recommendedName>
</protein>